<accession>A0ABY6MNQ1</accession>
<evidence type="ECO:0000259" key="8">
    <source>
        <dbReference type="Pfam" id="PF01435"/>
    </source>
</evidence>
<comment type="cofactor">
    <cofactor evidence="7">
        <name>Zn(2+)</name>
        <dbReference type="ChEBI" id="CHEBI:29105"/>
    </cofactor>
    <text evidence="7">Binds 1 zinc ion per subunit.</text>
</comment>
<dbReference type="InterPro" id="IPR001915">
    <property type="entry name" value="Peptidase_M48"/>
</dbReference>
<dbReference type="PROSITE" id="PS50005">
    <property type="entry name" value="TPR"/>
    <property type="match status" value="1"/>
</dbReference>
<evidence type="ECO:0000256" key="7">
    <source>
        <dbReference type="RuleBase" id="RU003983"/>
    </source>
</evidence>
<evidence type="ECO:0000313" key="9">
    <source>
        <dbReference type="EMBL" id="UZD54124.1"/>
    </source>
</evidence>
<dbReference type="InterPro" id="IPR051156">
    <property type="entry name" value="Mito/Outer_Membr_Metalloprot"/>
</dbReference>
<proteinExistence type="inferred from homology"/>
<gene>
    <name evidence="9" type="ORF">OMP39_10590</name>
</gene>
<evidence type="ECO:0000313" key="10">
    <source>
        <dbReference type="Proteomes" id="UP001163266"/>
    </source>
</evidence>
<dbReference type="Gene3D" id="3.30.2010.10">
    <property type="entry name" value="Metalloproteases ('zincins'), catalytic domain"/>
    <property type="match status" value="1"/>
</dbReference>
<dbReference type="InterPro" id="IPR019734">
    <property type="entry name" value="TPR_rpt"/>
</dbReference>
<dbReference type="PANTHER" id="PTHR22726">
    <property type="entry name" value="METALLOENDOPEPTIDASE OMA1"/>
    <property type="match status" value="1"/>
</dbReference>
<feature type="repeat" description="TPR" evidence="6">
    <location>
        <begin position="309"/>
        <end position="342"/>
    </location>
</feature>
<reference evidence="9" key="1">
    <citation type="submission" date="2022-10" db="EMBL/GenBank/DDBJ databases">
        <title>Complete genome sequence of Schlegelella aquatica LMG 23380.</title>
        <authorList>
            <person name="Musilova J."/>
            <person name="Kourilova X."/>
            <person name="Bezdicek M."/>
            <person name="Hermankova K."/>
            <person name="Obruca S."/>
            <person name="Sedlar K."/>
        </authorList>
    </citation>
    <scope>NUCLEOTIDE SEQUENCE</scope>
    <source>
        <strain evidence="9">LMG 23380</strain>
    </source>
</reference>
<evidence type="ECO:0000256" key="6">
    <source>
        <dbReference type="PROSITE-ProRule" id="PRU00339"/>
    </source>
</evidence>
<dbReference type="Pfam" id="PF01435">
    <property type="entry name" value="Peptidase_M48"/>
    <property type="match status" value="1"/>
</dbReference>
<name>A0ABY6MNQ1_9BURK</name>
<dbReference type="SUPFAM" id="SSF48452">
    <property type="entry name" value="TPR-like"/>
    <property type="match status" value="1"/>
</dbReference>
<organism evidence="9 10">
    <name type="scientific">Caldimonas aquatica</name>
    <dbReference type="NCBI Taxonomy" id="376175"/>
    <lineage>
        <taxon>Bacteria</taxon>
        <taxon>Pseudomonadati</taxon>
        <taxon>Pseudomonadota</taxon>
        <taxon>Betaproteobacteria</taxon>
        <taxon>Burkholderiales</taxon>
        <taxon>Sphaerotilaceae</taxon>
        <taxon>Caldimonas</taxon>
    </lineage>
</organism>
<evidence type="ECO:0000256" key="4">
    <source>
        <dbReference type="ARBA" id="ARBA00022833"/>
    </source>
</evidence>
<dbReference type="PANTHER" id="PTHR22726:SF1">
    <property type="entry name" value="METALLOENDOPEPTIDASE OMA1, MITOCHONDRIAL"/>
    <property type="match status" value="1"/>
</dbReference>
<dbReference type="GO" id="GO:0008237">
    <property type="term" value="F:metallopeptidase activity"/>
    <property type="evidence" value="ECO:0007669"/>
    <property type="project" value="UniProtKB-KW"/>
</dbReference>
<evidence type="ECO:0000256" key="1">
    <source>
        <dbReference type="ARBA" id="ARBA00022670"/>
    </source>
</evidence>
<dbReference type="Proteomes" id="UP001163266">
    <property type="component" value="Chromosome"/>
</dbReference>
<keyword evidence="4 7" id="KW-0862">Zinc</keyword>
<dbReference type="InterPro" id="IPR011990">
    <property type="entry name" value="TPR-like_helical_dom_sf"/>
</dbReference>
<dbReference type="CDD" id="cd07331">
    <property type="entry name" value="M48C_Oma1_like"/>
    <property type="match status" value="1"/>
</dbReference>
<keyword evidence="3 7" id="KW-0378">Hydrolase</keyword>
<keyword evidence="5 7" id="KW-0482">Metalloprotease</keyword>
<keyword evidence="2" id="KW-0479">Metal-binding</keyword>
<evidence type="ECO:0000256" key="5">
    <source>
        <dbReference type="ARBA" id="ARBA00023049"/>
    </source>
</evidence>
<dbReference type="Gene3D" id="1.25.40.10">
    <property type="entry name" value="Tetratricopeptide repeat domain"/>
    <property type="match status" value="1"/>
</dbReference>
<protein>
    <submittedName>
        <fullName evidence="9">M48 family metalloprotease</fullName>
        <ecNumber evidence="9">3.4.24.-</ecNumber>
    </submittedName>
</protein>
<keyword evidence="10" id="KW-1185">Reference proteome</keyword>
<keyword evidence="6" id="KW-0802">TPR repeat</keyword>
<evidence type="ECO:0000256" key="3">
    <source>
        <dbReference type="ARBA" id="ARBA00022801"/>
    </source>
</evidence>
<evidence type="ECO:0000256" key="2">
    <source>
        <dbReference type="ARBA" id="ARBA00022723"/>
    </source>
</evidence>
<dbReference type="EC" id="3.4.24.-" evidence="9"/>
<sequence length="357" mass="39866">MSLPGRFSRPDLATDEGGLWALMDREETRLRRSPFVVRDHGLREYLHGLACRLAGEHCPDIRVYPVRTPWFNASMAPNGMMQVWTGLLLRVENEAQLAAVLGHEIGHYLRRHALERLRDARSRSAFGQILGVALGGVGLIAQLALLAGAYAYSREHEREADVLGLRLMREAGYDPREAAKVWDNLREELAAGAGGDPAKKSVLFATHPATDERSASLKVLASEGGGATGEQEYARRIAPFLYELMEDELRRAQYDETLVLCERLLRRQPERADLLYFRGEARRLRNGPGDAELALEDFQQALARGSEPPALHRSLGYVYLQRADRPAARNSFKRYLDAAPQAADAALIQHYLTELGS</sequence>
<dbReference type="RefSeq" id="WP_264891693.1">
    <property type="nucleotide sequence ID" value="NZ_CP110257.1"/>
</dbReference>
<comment type="similarity">
    <text evidence="7">Belongs to the peptidase M48 family.</text>
</comment>
<keyword evidence="1 7" id="KW-0645">Protease</keyword>
<dbReference type="EMBL" id="CP110257">
    <property type="protein sequence ID" value="UZD54124.1"/>
    <property type="molecule type" value="Genomic_DNA"/>
</dbReference>
<feature type="domain" description="Peptidase M48" evidence="8">
    <location>
        <begin position="42"/>
        <end position="218"/>
    </location>
</feature>